<comment type="caution">
    <text evidence="2">The sequence shown here is derived from an EMBL/GenBank/DDBJ whole genome shotgun (WGS) entry which is preliminary data.</text>
</comment>
<name>A0A9J5ZQC0_SOLCO</name>
<organism evidence="2 3">
    <name type="scientific">Solanum commersonii</name>
    <name type="common">Commerson's wild potato</name>
    <name type="synonym">Commerson's nightshade</name>
    <dbReference type="NCBI Taxonomy" id="4109"/>
    <lineage>
        <taxon>Eukaryota</taxon>
        <taxon>Viridiplantae</taxon>
        <taxon>Streptophyta</taxon>
        <taxon>Embryophyta</taxon>
        <taxon>Tracheophyta</taxon>
        <taxon>Spermatophyta</taxon>
        <taxon>Magnoliopsida</taxon>
        <taxon>eudicotyledons</taxon>
        <taxon>Gunneridae</taxon>
        <taxon>Pentapetalae</taxon>
        <taxon>asterids</taxon>
        <taxon>lamiids</taxon>
        <taxon>Solanales</taxon>
        <taxon>Solanaceae</taxon>
        <taxon>Solanoideae</taxon>
        <taxon>Solaneae</taxon>
        <taxon>Solanum</taxon>
    </lineage>
</organism>
<evidence type="ECO:0000256" key="1">
    <source>
        <dbReference type="SAM" id="MobiDB-lite"/>
    </source>
</evidence>
<dbReference type="EMBL" id="JACXVP010000003">
    <property type="protein sequence ID" value="KAG5614401.1"/>
    <property type="molecule type" value="Genomic_DNA"/>
</dbReference>
<gene>
    <name evidence="2" type="ORF">H5410_014225</name>
</gene>
<feature type="compositionally biased region" description="Basic and acidic residues" evidence="1">
    <location>
        <begin position="114"/>
        <end position="135"/>
    </location>
</feature>
<accession>A0A9J5ZQC0</accession>
<feature type="region of interest" description="Disordered" evidence="1">
    <location>
        <begin position="1"/>
        <end position="20"/>
    </location>
</feature>
<evidence type="ECO:0000313" key="2">
    <source>
        <dbReference type="EMBL" id="KAG5614401.1"/>
    </source>
</evidence>
<reference evidence="2 3" key="1">
    <citation type="submission" date="2020-09" db="EMBL/GenBank/DDBJ databases">
        <title>De no assembly of potato wild relative species, Solanum commersonii.</title>
        <authorList>
            <person name="Cho K."/>
        </authorList>
    </citation>
    <scope>NUCLEOTIDE SEQUENCE [LARGE SCALE GENOMIC DNA]</scope>
    <source>
        <strain evidence="2">LZ3.2</strain>
        <tissue evidence="2">Leaf</tissue>
    </source>
</reference>
<feature type="region of interest" description="Disordered" evidence="1">
    <location>
        <begin position="90"/>
        <end position="171"/>
    </location>
</feature>
<evidence type="ECO:0000313" key="3">
    <source>
        <dbReference type="Proteomes" id="UP000824120"/>
    </source>
</evidence>
<proteinExistence type="predicted"/>
<keyword evidence="3" id="KW-1185">Reference proteome</keyword>
<protein>
    <submittedName>
        <fullName evidence="2">Uncharacterized protein</fullName>
    </submittedName>
</protein>
<sequence length="171" mass="19914">MELDHNQNVRNNSSSTPKKERIETKIYLPIIFSEHQHHTLLKQEEGKLYNQLPYIPHFRGTSKWLYEEILHINFSQNPFNNVSIQLFIPRPTTTKQPPPETHHAKQPSPSPPDDEQHQHSTTLHNREPSVPKKSEITSQEIIPNVAICDLRGDAQPEPERSQPHISTKYNR</sequence>
<dbReference type="AlphaFoldDB" id="A0A9J5ZQC0"/>
<dbReference type="Proteomes" id="UP000824120">
    <property type="component" value="Chromosome 3"/>
</dbReference>
<feature type="compositionally biased region" description="Basic and acidic residues" evidence="1">
    <location>
        <begin position="150"/>
        <end position="162"/>
    </location>
</feature>